<dbReference type="EMBL" id="MORL01000008">
    <property type="protein sequence ID" value="OIN58033.1"/>
    <property type="molecule type" value="Genomic_DNA"/>
</dbReference>
<dbReference type="NCBIfam" id="TIGR02590">
    <property type="entry name" value="cas_Csh2"/>
    <property type="match status" value="1"/>
</dbReference>
<dbReference type="OrthoDB" id="9776792at2"/>
<accession>A0A1S2VH18</accession>
<evidence type="ECO:0000313" key="2">
    <source>
        <dbReference type="Proteomes" id="UP000181790"/>
    </source>
</evidence>
<dbReference type="InterPro" id="IPR013419">
    <property type="entry name" value="CRISPR-assoc_prot_Cas7/Csh2"/>
</dbReference>
<gene>
    <name evidence="1" type="ORF">BLX24_15995</name>
</gene>
<reference evidence="1 2" key="1">
    <citation type="submission" date="2016-10" db="EMBL/GenBank/DDBJ databases">
        <title>Arsenicibacter rosenii gen. nov., sp. nov., an efficient arsenic-methylating bacterium isolated from an arsenic-contaminated paddy soil.</title>
        <authorList>
            <person name="Huang K."/>
        </authorList>
    </citation>
    <scope>NUCLEOTIDE SEQUENCE [LARGE SCALE GENOMIC DNA]</scope>
    <source>
        <strain evidence="1 2">SM-1</strain>
    </source>
</reference>
<organism evidence="1 2">
    <name type="scientific">Arsenicibacter rosenii</name>
    <dbReference type="NCBI Taxonomy" id="1750698"/>
    <lineage>
        <taxon>Bacteria</taxon>
        <taxon>Pseudomonadati</taxon>
        <taxon>Bacteroidota</taxon>
        <taxon>Cytophagia</taxon>
        <taxon>Cytophagales</taxon>
        <taxon>Spirosomataceae</taxon>
        <taxon>Arsenicibacter</taxon>
    </lineage>
</organism>
<sequence length="298" mass="33728">MATPLSNRTEILFLYEIENANPNGDPLNENRPRYDSEENRVLVSDVRLKRTIRDYWYEYRGYNGTNGKDIFVRETTYQDGDKTYIVDGKRRAKAFQEKRETVLAQCIDVRTFGGVLPLDKDSITLVGPTQFQMGKSLNKTDIVTEQGTGAFASGDKKGQATFRTEYKVPYALIGFNGIINEKAAAYSLMSGEDKDLLLEGIWEGTKNLISRSKFGQTPLLLLTVDYKEPFYIGGLRQRLKLISEKNEMQLRSTDDYILDVNELLAELGRNKGKISGVTVRIDPRLKTSQLLNNGPLSL</sequence>
<evidence type="ECO:0000313" key="1">
    <source>
        <dbReference type="EMBL" id="OIN58033.1"/>
    </source>
</evidence>
<dbReference type="Proteomes" id="UP000181790">
    <property type="component" value="Unassembled WGS sequence"/>
</dbReference>
<dbReference type="RefSeq" id="WP_071504183.1">
    <property type="nucleotide sequence ID" value="NZ_MORL01000008.1"/>
</dbReference>
<keyword evidence="2" id="KW-1185">Reference proteome</keyword>
<name>A0A1S2VH18_9BACT</name>
<comment type="caution">
    <text evidence="1">The sequence shown here is derived from an EMBL/GenBank/DDBJ whole genome shotgun (WGS) entry which is preliminary data.</text>
</comment>
<dbReference type="AlphaFoldDB" id="A0A1S2VH18"/>
<dbReference type="NCBIfam" id="TIGR01595">
    <property type="entry name" value="cas_CT1132"/>
    <property type="match status" value="1"/>
</dbReference>
<dbReference type="InterPro" id="IPR006482">
    <property type="entry name" value="Cas7_Csh2/Csh2"/>
</dbReference>
<protein>
    <submittedName>
        <fullName evidence="1">Type I-B CRISPR-associated protein Cas7/Csh2</fullName>
    </submittedName>
</protein>
<proteinExistence type="predicted"/>
<dbReference type="Pfam" id="PF05107">
    <property type="entry name" value="Cas_Cas7"/>
    <property type="match status" value="1"/>
</dbReference>
<dbReference type="GO" id="GO:0043571">
    <property type="term" value="P:maintenance of CRISPR repeat elements"/>
    <property type="evidence" value="ECO:0007669"/>
    <property type="project" value="InterPro"/>
</dbReference>